<feature type="domain" description="EGF-like" evidence="10">
    <location>
        <begin position="8"/>
        <end position="49"/>
    </location>
</feature>
<dbReference type="PANTHER" id="PTHR24040:SF16">
    <property type="entry name" value="FIBRILLIN-2-LIKE PROTEIN"/>
    <property type="match status" value="1"/>
</dbReference>
<evidence type="ECO:0000259" key="11">
    <source>
        <dbReference type="PROSITE" id="PS51364"/>
    </source>
</evidence>
<protein>
    <submittedName>
        <fullName evidence="12">Uncharacterized protein</fullName>
    </submittedName>
</protein>
<proteinExistence type="predicted"/>
<reference evidence="12" key="1">
    <citation type="submission" date="2025-08" db="UniProtKB">
        <authorList>
            <consortium name="Ensembl"/>
        </authorList>
    </citation>
    <scope>IDENTIFICATION</scope>
</reference>
<dbReference type="FunFam" id="2.10.25.10:FF:000133">
    <property type="entry name" value="Fibrillin 3"/>
    <property type="match status" value="1"/>
</dbReference>
<dbReference type="InterPro" id="IPR017878">
    <property type="entry name" value="TB_dom"/>
</dbReference>
<evidence type="ECO:0000256" key="4">
    <source>
        <dbReference type="ARBA" id="ARBA00022536"/>
    </source>
</evidence>
<accession>A0A8C4QPM1</accession>
<evidence type="ECO:0000256" key="5">
    <source>
        <dbReference type="ARBA" id="ARBA00022729"/>
    </source>
</evidence>
<keyword evidence="7" id="KW-1015">Disulfide bond</keyword>
<dbReference type="InterPro" id="IPR036773">
    <property type="entry name" value="TB_dom_sf"/>
</dbReference>
<dbReference type="AlphaFoldDB" id="A0A8C4QPM1"/>
<keyword evidence="6" id="KW-0677">Repeat</keyword>
<dbReference type="PANTHER" id="PTHR24040">
    <property type="entry name" value="LAMININ G-LIKE DOMAIN-CONTAINING PROTEIN"/>
    <property type="match status" value="1"/>
</dbReference>
<dbReference type="Ensembl" id="ENSEBUT00000018524.1">
    <property type="protein sequence ID" value="ENSEBUP00000017948.1"/>
    <property type="gene ID" value="ENSEBUG00000011216.1"/>
</dbReference>
<organism evidence="12 13">
    <name type="scientific">Eptatretus burgeri</name>
    <name type="common">Inshore hagfish</name>
    <dbReference type="NCBI Taxonomy" id="7764"/>
    <lineage>
        <taxon>Eukaryota</taxon>
        <taxon>Metazoa</taxon>
        <taxon>Chordata</taxon>
        <taxon>Craniata</taxon>
        <taxon>Vertebrata</taxon>
        <taxon>Cyclostomata</taxon>
        <taxon>Myxini</taxon>
        <taxon>Myxiniformes</taxon>
        <taxon>Myxinidae</taxon>
        <taxon>Eptatretinae</taxon>
        <taxon>Eptatretus</taxon>
    </lineage>
</organism>
<evidence type="ECO:0000256" key="7">
    <source>
        <dbReference type="ARBA" id="ARBA00023157"/>
    </source>
</evidence>
<dbReference type="InterPro" id="IPR000742">
    <property type="entry name" value="EGF"/>
</dbReference>
<dbReference type="PROSITE" id="PS01186">
    <property type="entry name" value="EGF_2"/>
    <property type="match status" value="1"/>
</dbReference>
<dbReference type="PROSITE" id="PS01187">
    <property type="entry name" value="EGF_CA"/>
    <property type="match status" value="2"/>
</dbReference>
<name>A0A8C4QPM1_EPTBU</name>
<dbReference type="GO" id="GO:0005509">
    <property type="term" value="F:calcium ion binding"/>
    <property type="evidence" value="ECO:0007669"/>
    <property type="project" value="InterPro"/>
</dbReference>
<dbReference type="Pfam" id="PF00683">
    <property type="entry name" value="TB"/>
    <property type="match status" value="1"/>
</dbReference>
<dbReference type="SUPFAM" id="SSF57184">
    <property type="entry name" value="Growth factor receptor domain"/>
    <property type="match status" value="1"/>
</dbReference>
<dbReference type="GeneTree" id="ENSGT00950000183158"/>
<evidence type="ECO:0000259" key="10">
    <source>
        <dbReference type="PROSITE" id="PS50026"/>
    </source>
</evidence>
<dbReference type="InterPro" id="IPR018097">
    <property type="entry name" value="EGF_Ca-bd_CS"/>
</dbReference>
<evidence type="ECO:0000256" key="3">
    <source>
        <dbReference type="ARBA" id="ARBA00022530"/>
    </source>
</evidence>
<dbReference type="CDD" id="cd00054">
    <property type="entry name" value="EGF_CA"/>
    <property type="match status" value="2"/>
</dbReference>
<dbReference type="SMART" id="SM00179">
    <property type="entry name" value="EGF_CA"/>
    <property type="match status" value="2"/>
</dbReference>
<evidence type="ECO:0000256" key="9">
    <source>
        <dbReference type="PROSITE-ProRule" id="PRU00076"/>
    </source>
</evidence>
<feature type="domain" description="EGF-like" evidence="10">
    <location>
        <begin position="124"/>
        <end position="164"/>
    </location>
</feature>
<dbReference type="InterPro" id="IPR009030">
    <property type="entry name" value="Growth_fac_rcpt_cys_sf"/>
</dbReference>
<evidence type="ECO:0000256" key="6">
    <source>
        <dbReference type="ARBA" id="ARBA00022737"/>
    </source>
</evidence>
<comment type="caution">
    <text evidence="9">Lacks conserved residue(s) required for the propagation of feature annotation.</text>
</comment>
<dbReference type="FunFam" id="2.10.25.10:FF:000003">
    <property type="entry name" value="fibrillin-1 isoform X1"/>
    <property type="match status" value="1"/>
</dbReference>
<dbReference type="PROSITE" id="PS00010">
    <property type="entry name" value="ASX_HYDROXYL"/>
    <property type="match status" value="2"/>
</dbReference>
<dbReference type="InterPro" id="IPR001881">
    <property type="entry name" value="EGF-like_Ca-bd_dom"/>
</dbReference>
<feature type="domain" description="TB" evidence="11">
    <location>
        <begin position="54"/>
        <end position="106"/>
    </location>
</feature>
<dbReference type="Gene3D" id="3.90.290.10">
    <property type="entry name" value="TGF-beta binding (TB) domain"/>
    <property type="match status" value="1"/>
</dbReference>
<dbReference type="Proteomes" id="UP000694388">
    <property type="component" value="Unplaced"/>
</dbReference>
<sequence length="186" mass="20380">MLSFYTSDIDECLNLPTICSPGVCYNTIGNYTCVCPVDYMQVNGGKTCMDMRSSFCYKDFNGTCENELAVNLTKKQCCCGYGIGKGWNKPCEPCPAPGTDAFGELCGSKVPGFEIDIKTGRPVDIDECNAIPTICTNGLCINQIGSFRCECPIGFSYNNLLICEGEFLHEIQTPFSCLFIFFLALS</sequence>
<evidence type="ECO:0000313" key="13">
    <source>
        <dbReference type="Proteomes" id="UP000694388"/>
    </source>
</evidence>
<dbReference type="SMART" id="SM00181">
    <property type="entry name" value="EGF"/>
    <property type="match status" value="2"/>
</dbReference>
<evidence type="ECO:0000256" key="2">
    <source>
        <dbReference type="ARBA" id="ARBA00022525"/>
    </source>
</evidence>
<keyword evidence="3" id="KW-0272">Extracellular matrix</keyword>
<dbReference type="FunFam" id="3.90.290.10:FF:000005">
    <property type="entry name" value="Fibrillin 2"/>
    <property type="match status" value="1"/>
</dbReference>
<comment type="subcellular location">
    <subcellularLocation>
        <location evidence="1">Secreted</location>
        <location evidence="1">Extracellular space</location>
        <location evidence="1">Extracellular matrix</location>
    </subcellularLocation>
</comment>
<dbReference type="PROSITE" id="PS50026">
    <property type="entry name" value="EGF_3"/>
    <property type="match status" value="2"/>
</dbReference>
<dbReference type="InterPro" id="IPR049883">
    <property type="entry name" value="NOTCH1_EGF-like"/>
</dbReference>
<dbReference type="InterPro" id="IPR051145">
    <property type="entry name" value="GAS-SHBG-PROS"/>
</dbReference>
<dbReference type="Gene3D" id="2.10.25.10">
    <property type="entry name" value="Laminin"/>
    <property type="match status" value="2"/>
</dbReference>
<reference evidence="12" key="2">
    <citation type="submission" date="2025-09" db="UniProtKB">
        <authorList>
            <consortium name="Ensembl"/>
        </authorList>
    </citation>
    <scope>IDENTIFICATION</scope>
</reference>
<evidence type="ECO:0000256" key="8">
    <source>
        <dbReference type="ARBA" id="ARBA00023180"/>
    </source>
</evidence>
<keyword evidence="8" id="KW-0325">Glycoprotein</keyword>
<keyword evidence="5" id="KW-0732">Signal</keyword>
<evidence type="ECO:0000256" key="1">
    <source>
        <dbReference type="ARBA" id="ARBA00004498"/>
    </source>
</evidence>
<keyword evidence="13" id="KW-1185">Reference proteome</keyword>
<dbReference type="Pfam" id="PF07645">
    <property type="entry name" value="EGF_CA"/>
    <property type="match status" value="2"/>
</dbReference>
<dbReference type="PROSITE" id="PS51364">
    <property type="entry name" value="TB"/>
    <property type="match status" value="1"/>
</dbReference>
<dbReference type="SUPFAM" id="SSF57581">
    <property type="entry name" value="TB module/8-cys domain"/>
    <property type="match status" value="1"/>
</dbReference>
<keyword evidence="2" id="KW-0964">Secreted</keyword>
<keyword evidence="4 9" id="KW-0245">EGF-like domain</keyword>
<dbReference type="InterPro" id="IPR000152">
    <property type="entry name" value="EGF-type_Asp/Asn_hydroxyl_site"/>
</dbReference>
<evidence type="ECO:0000313" key="12">
    <source>
        <dbReference type="Ensembl" id="ENSEBUP00000017948.1"/>
    </source>
</evidence>